<proteinExistence type="predicted"/>
<dbReference type="RefSeq" id="WP_275308537.1">
    <property type="nucleotide sequence ID" value="NZ_CP095749.1"/>
</dbReference>
<dbReference type="NCBIfam" id="TIGR00616">
    <property type="entry name" value="rect"/>
    <property type="match status" value="1"/>
</dbReference>
<sequence>MTSPIRAAVARRAGDPAALVSQYTADFAAVLPSHIKPATFVRLAQGILRRDEKLAQAAANDPGQFMSVLLDAARLGLEPGTEAYHLVPFKGRVQGIVGWQGEIELMYRAGAVSSVIVETVREDDVFVWTPGLVDRETPPRWDGPMSYPFHEVEWAGDRGPLRLVYAYAVMKGGATSKVVVLNAQDIERAKKTSQGADSPSSPWRQHEAAMWSKTAVHRLAKYVPTSAEYITAQVRAVRQAGTHPAAAEEYVDAELVGDGGQEQGGGQ</sequence>
<evidence type="ECO:0000313" key="2">
    <source>
        <dbReference type="EMBL" id="WEB41534.1"/>
    </source>
</evidence>
<feature type="compositionally biased region" description="Polar residues" evidence="1">
    <location>
        <begin position="192"/>
        <end position="203"/>
    </location>
</feature>
<name>A0ABY8ABD1_9ACTN</name>
<feature type="region of interest" description="Disordered" evidence="1">
    <location>
        <begin position="189"/>
        <end position="208"/>
    </location>
</feature>
<gene>
    <name evidence="2" type="ORF">MOV08_21175</name>
</gene>
<dbReference type="Proteomes" id="UP001218629">
    <property type="component" value="Chromosome"/>
</dbReference>
<dbReference type="Pfam" id="PF03837">
    <property type="entry name" value="RecT"/>
    <property type="match status" value="1"/>
</dbReference>
<evidence type="ECO:0000256" key="1">
    <source>
        <dbReference type="SAM" id="MobiDB-lite"/>
    </source>
</evidence>
<dbReference type="InterPro" id="IPR018330">
    <property type="entry name" value="RecT_fam"/>
</dbReference>
<reference evidence="2 3" key="1">
    <citation type="submission" date="2022-03" db="EMBL/GenBank/DDBJ databases">
        <title>Streptomyces yunnanensis P86,complete genome.</title>
        <authorList>
            <person name="Chen S."/>
            <person name="Zhang Q."/>
        </authorList>
    </citation>
    <scope>NUCLEOTIDE SEQUENCE [LARGE SCALE GENOMIC DNA]</scope>
    <source>
        <strain evidence="2 3">P86</strain>
    </source>
</reference>
<dbReference type="InterPro" id="IPR004590">
    <property type="entry name" value="ssDNA_annealing_RecT"/>
</dbReference>
<protein>
    <submittedName>
        <fullName evidence="2">Recombinase RecT</fullName>
    </submittedName>
</protein>
<accession>A0ABY8ABD1</accession>
<evidence type="ECO:0000313" key="3">
    <source>
        <dbReference type="Proteomes" id="UP001218629"/>
    </source>
</evidence>
<keyword evidence="3" id="KW-1185">Reference proteome</keyword>
<organism evidence="2 3">
    <name type="scientific">Streptomyces yunnanensis</name>
    <dbReference type="NCBI Taxonomy" id="156453"/>
    <lineage>
        <taxon>Bacteria</taxon>
        <taxon>Bacillati</taxon>
        <taxon>Actinomycetota</taxon>
        <taxon>Actinomycetes</taxon>
        <taxon>Kitasatosporales</taxon>
        <taxon>Streptomycetaceae</taxon>
        <taxon>Streptomyces</taxon>
    </lineage>
</organism>
<dbReference type="EMBL" id="CP095749">
    <property type="protein sequence ID" value="WEB41534.1"/>
    <property type="molecule type" value="Genomic_DNA"/>
</dbReference>